<proteinExistence type="predicted"/>
<dbReference type="EnsemblPlants" id="evm.model.03.640">
    <property type="protein sequence ID" value="cds.evm.model.03.640"/>
    <property type="gene ID" value="evm.TU.03.640"/>
</dbReference>
<keyword evidence="1" id="KW-0175">Coiled coil</keyword>
<organism evidence="3 4">
    <name type="scientific">Cannabis sativa</name>
    <name type="common">Hemp</name>
    <name type="synonym">Marijuana</name>
    <dbReference type="NCBI Taxonomy" id="3483"/>
    <lineage>
        <taxon>Eukaryota</taxon>
        <taxon>Viridiplantae</taxon>
        <taxon>Streptophyta</taxon>
        <taxon>Embryophyta</taxon>
        <taxon>Tracheophyta</taxon>
        <taxon>Spermatophyta</taxon>
        <taxon>Magnoliopsida</taxon>
        <taxon>eudicotyledons</taxon>
        <taxon>Gunneridae</taxon>
        <taxon>Pentapetalae</taxon>
        <taxon>rosids</taxon>
        <taxon>fabids</taxon>
        <taxon>Rosales</taxon>
        <taxon>Cannabaceae</taxon>
        <taxon>Cannabis</taxon>
    </lineage>
</organism>
<keyword evidence="2" id="KW-0472">Membrane</keyword>
<reference evidence="3" key="1">
    <citation type="submission" date="2018-11" db="EMBL/GenBank/DDBJ databases">
        <authorList>
            <person name="Grassa J C."/>
        </authorList>
    </citation>
    <scope>NUCLEOTIDE SEQUENCE [LARGE SCALE GENOMIC DNA]</scope>
</reference>
<protein>
    <submittedName>
        <fullName evidence="3">Uncharacterized protein</fullName>
    </submittedName>
</protein>
<dbReference type="EMBL" id="UZAU01000262">
    <property type="status" value="NOT_ANNOTATED_CDS"/>
    <property type="molecule type" value="Genomic_DNA"/>
</dbReference>
<keyword evidence="4" id="KW-1185">Reference proteome</keyword>
<dbReference type="Gramene" id="evm.model.03.640">
    <property type="protein sequence ID" value="cds.evm.model.03.640"/>
    <property type="gene ID" value="evm.TU.03.640"/>
</dbReference>
<evidence type="ECO:0000313" key="4">
    <source>
        <dbReference type="Proteomes" id="UP000596661"/>
    </source>
</evidence>
<evidence type="ECO:0000256" key="1">
    <source>
        <dbReference type="SAM" id="Coils"/>
    </source>
</evidence>
<evidence type="ECO:0000313" key="3">
    <source>
        <dbReference type="EnsemblPlants" id="cds.evm.model.03.640"/>
    </source>
</evidence>
<name>A0A803P9S9_CANSA</name>
<dbReference type="Proteomes" id="UP000596661">
    <property type="component" value="Chromosome 3"/>
</dbReference>
<sequence>MKEMHTTLVTDITKHLRQQWYHYIIFVEIYADIEVGFMWESLRKITRNFYYQQVSKVLETEFLMKIEKKKDELLNKISKLRKKIDEYNAGLENRKKLYECSRKKGTLKEGLEMENNFRWKSASEIGLLK</sequence>
<feature type="coiled-coil region" evidence="1">
    <location>
        <begin position="63"/>
        <end position="90"/>
    </location>
</feature>
<feature type="transmembrane region" description="Helical" evidence="2">
    <location>
        <begin position="20"/>
        <end position="39"/>
    </location>
</feature>
<keyword evidence="2" id="KW-0812">Transmembrane</keyword>
<evidence type="ECO:0000256" key="2">
    <source>
        <dbReference type="SAM" id="Phobius"/>
    </source>
</evidence>
<keyword evidence="2" id="KW-1133">Transmembrane helix</keyword>
<dbReference type="AlphaFoldDB" id="A0A803P9S9"/>
<accession>A0A803P9S9</accession>
<reference evidence="3" key="2">
    <citation type="submission" date="2021-03" db="UniProtKB">
        <authorList>
            <consortium name="EnsemblPlants"/>
        </authorList>
    </citation>
    <scope>IDENTIFICATION</scope>
</reference>